<keyword evidence="1" id="KW-1133">Transmembrane helix</keyword>
<keyword evidence="1" id="KW-0812">Transmembrane</keyword>
<comment type="caution">
    <text evidence="2">The sequence shown here is derived from an EMBL/GenBank/DDBJ whole genome shotgun (WGS) entry which is preliminary data.</text>
</comment>
<sequence length="44" mass="5106">MSSARDQSIEWLFLARLNIINIVWLVLFSMKITPTNKKNLLSSI</sequence>
<feature type="transmembrane region" description="Helical" evidence="1">
    <location>
        <begin position="12"/>
        <end position="30"/>
    </location>
</feature>
<accession>K6YG15</accession>
<evidence type="ECO:0000256" key="1">
    <source>
        <dbReference type="SAM" id="Phobius"/>
    </source>
</evidence>
<name>K6YG15_9ALTE</name>
<protein>
    <submittedName>
        <fullName evidence="2">Uncharacterized protein</fullName>
    </submittedName>
</protein>
<dbReference type="Proteomes" id="UP000006263">
    <property type="component" value="Unassembled WGS sequence"/>
</dbReference>
<dbReference type="AlphaFoldDB" id="K6YG15"/>
<keyword evidence="1" id="KW-0472">Membrane</keyword>
<gene>
    <name evidence="2" type="ORF">GMES_0595</name>
</gene>
<evidence type="ECO:0000313" key="2">
    <source>
        <dbReference type="EMBL" id="GAC22901.1"/>
    </source>
</evidence>
<organism evidence="2 3">
    <name type="scientific">Paraglaciecola mesophila KMM 241</name>
    <dbReference type="NCBI Taxonomy" id="1128912"/>
    <lineage>
        <taxon>Bacteria</taxon>
        <taxon>Pseudomonadati</taxon>
        <taxon>Pseudomonadota</taxon>
        <taxon>Gammaproteobacteria</taxon>
        <taxon>Alteromonadales</taxon>
        <taxon>Alteromonadaceae</taxon>
        <taxon>Paraglaciecola</taxon>
    </lineage>
</organism>
<dbReference type="EMBL" id="BAEP01000007">
    <property type="protein sequence ID" value="GAC22901.1"/>
    <property type="molecule type" value="Genomic_DNA"/>
</dbReference>
<evidence type="ECO:0000313" key="3">
    <source>
        <dbReference type="Proteomes" id="UP000006263"/>
    </source>
</evidence>
<proteinExistence type="predicted"/>
<reference evidence="2 3" key="1">
    <citation type="journal article" date="2017" name="Antonie Van Leeuwenhoek">
        <title>Rhizobium rhizosphaerae sp. nov., a novel species isolated from rice rhizosphere.</title>
        <authorList>
            <person name="Zhao J.J."/>
            <person name="Zhang J."/>
            <person name="Zhang R.J."/>
            <person name="Zhang C.W."/>
            <person name="Yin H.Q."/>
            <person name="Zhang X.X."/>
        </authorList>
    </citation>
    <scope>NUCLEOTIDE SEQUENCE [LARGE SCALE GENOMIC DNA]</scope>
    <source>
        <strain evidence="2 3">KMM 241</strain>
    </source>
</reference>